<proteinExistence type="predicted"/>
<dbReference type="RefSeq" id="XP_067714584.1">
    <property type="nucleotide sequence ID" value="XM_067858483.1"/>
</dbReference>
<dbReference type="EMBL" id="BPLF01000002">
    <property type="protein sequence ID" value="GIX62515.1"/>
    <property type="molecule type" value="Genomic_DNA"/>
</dbReference>
<sequence>MGGTGRTNNSLKAVVKLIEKICVGRLCDIGDGSEVLHGVLELIKPFEQGGNLFACLVFKIFSSITLARDECAKGTAIEPLSLPPTILVRLLTLPIQTAEKDFGNFAIIVITVPIGGRLEVFGPHLDTLDEGLGGVAEAYGFKLLSGIINLSFVSRKITPLPKFVQQMAKIGLQGINLRLGLTINPTHFSHRSQHLLQIFLKSFGQFSHTIFIIKVSDIFQRTHDVL</sequence>
<reference evidence="1 2" key="1">
    <citation type="submission" date="2021-06" db="EMBL/GenBank/DDBJ databases">
        <title>Genome sequence of Babesia caballi.</title>
        <authorList>
            <person name="Yamagishi J."/>
            <person name="Kidaka T."/>
            <person name="Ochi A."/>
        </authorList>
    </citation>
    <scope>NUCLEOTIDE SEQUENCE [LARGE SCALE GENOMIC DNA]</scope>
    <source>
        <strain evidence="1">USDA-D6B2</strain>
    </source>
</reference>
<accession>A0AAV4LRJ4</accession>
<dbReference type="Proteomes" id="UP001497744">
    <property type="component" value="Unassembled WGS sequence"/>
</dbReference>
<evidence type="ECO:0000313" key="2">
    <source>
        <dbReference type="Proteomes" id="UP001497744"/>
    </source>
</evidence>
<organism evidence="1 2">
    <name type="scientific">Babesia caballi</name>
    <dbReference type="NCBI Taxonomy" id="5871"/>
    <lineage>
        <taxon>Eukaryota</taxon>
        <taxon>Sar</taxon>
        <taxon>Alveolata</taxon>
        <taxon>Apicomplexa</taxon>
        <taxon>Aconoidasida</taxon>
        <taxon>Piroplasmida</taxon>
        <taxon>Babesiidae</taxon>
        <taxon>Babesia</taxon>
    </lineage>
</organism>
<dbReference type="AlphaFoldDB" id="A0AAV4LRJ4"/>
<comment type="caution">
    <text evidence="1">The sequence shown here is derived from an EMBL/GenBank/DDBJ whole genome shotgun (WGS) entry which is preliminary data.</text>
</comment>
<dbReference type="GeneID" id="94193996"/>
<name>A0AAV4LRJ4_BABCB</name>
<keyword evidence="2" id="KW-1185">Reference proteome</keyword>
<evidence type="ECO:0000313" key="1">
    <source>
        <dbReference type="EMBL" id="GIX62515.1"/>
    </source>
</evidence>
<gene>
    <name evidence="1" type="ORF">BcabD6B2_19500</name>
</gene>
<protein>
    <submittedName>
        <fullName evidence="1">Phosphoglycolate phosphatase</fullName>
    </submittedName>
</protein>